<dbReference type="CDD" id="cd02966">
    <property type="entry name" value="TlpA_like_family"/>
    <property type="match status" value="1"/>
</dbReference>
<evidence type="ECO:0000256" key="2">
    <source>
        <dbReference type="ARBA" id="ARBA00022748"/>
    </source>
</evidence>
<evidence type="ECO:0000256" key="1">
    <source>
        <dbReference type="ARBA" id="ARBA00004196"/>
    </source>
</evidence>
<reference evidence="8" key="1">
    <citation type="submission" date="2016-10" db="EMBL/GenBank/DDBJ databases">
        <authorList>
            <person name="Varghese N."/>
            <person name="Submissions S."/>
        </authorList>
    </citation>
    <scope>NUCLEOTIDE SEQUENCE [LARGE SCALE GENOMIC DNA]</scope>
    <source>
        <strain evidence="8">DSM 16089</strain>
    </source>
</reference>
<dbReference type="PANTHER" id="PTHR42852">
    <property type="entry name" value="THIOL:DISULFIDE INTERCHANGE PROTEIN DSBE"/>
    <property type="match status" value="1"/>
</dbReference>
<dbReference type="PROSITE" id="PS51352">
    <property type="entry name" value="THIOREDOXIN_2"/>
    <property type="match status" value="1"/>
</dbReference>
<dbReference type="GO" id="GO:0017004">
    <property type="term" value="P:cytochrome complex assembly"/>
    <property type="evidence" value="ECO:0007669"/>
    <property type="project" value="UniProtKB-KW"/>
</dbReference>
<dbReference type="AlphaFoldDB" id="A0A1H4RM05"/>
<organism evidence="7 8">
    <name type="scientific">Microbacterium hydrocarbonoxydans</name>
    <dbReference type="NCBI Taxonomy" id="273678"/>
    <lineage>
        <taxon>Bacteria</taxon>
        <taxon>Bacillati</taxon>
        <taxon>Actinomycetota</taxon>
        <taxon>Actinomycetes</taxon>
        <taxon>Micrococcales</taxon>
        <taxon>Microbacteriaceae</taxon>
        <taxon>Microbacterium</taxon>
    </lineage>
</organism>
<protein>
    <submittedName>
        <fullName evidence="7">Thiol-disulfide isomerase or thioredoxin</fullName>
    </submittedName>
</protein>
<dbReference type="SUPFAM" id="SSF52833">
    <property type="entry name" value="Thioredoxin-like"/>
    <property type="match status" value="1"/>
</dbReference>
<dbReference type="PANTHER" id="PTHR42852:SF6">
    <property type="entry name" value="THIOL:DISULFIDE INTERCHANGE PROTEIN DSBE"/>
    <property type="match status" value="1"/>
</dbReference>
<dbReference type="Pfam" id="PF08534">
    <property type="entry name" value="Redoxin"/>
    <property type="match status" value="1"/>
</dbReference>
<feature type="domain" description="Thioredoxin" evidence="6">
    <location>
        <begin position="8"/>
        <end position="185"/>
    </location>
</feature>
<keyword evidence="7" id="KW-0413">Isomerase</keyword>
<evidence type="ECO:0000256" key="3">
    <source>
        <dbReference type="ARBA" id="ARBA00022968"/>
    </source>
</evidence>
<comment type="subcellular location">
    <subcellularLocation>
        <location evidence="1">Cell envelope</location>
    </subcellularLocation>
</comment>
<dbReference type="GO" id="GO:0030313">
    <property type="term" value="C:cell envelope"/>
    <property type="evidence" value="ECO:0007669"/>
    <property type="project" value="UniProtKB-SubCell"/>
</dbReference>
<proteinExistence type="predicted"/>
<dbReference type="GO" id="GO:0016853">
    <property type="term" value="F:isomerase activity"/>
    <property type="evidence" value="ECO:0007669"/>
    <property type="project" value="UniProtKB-KW"/>
</dbReference>
<name>A0A1H4RM05_9MICO</name>
<sequence>MLAAVFAIGLSGCAPDPVSDSFLKGENTGYVAAGGAIVEIPIDERSEPVDFSGITETGDDFDSADNAGKVTVVNFWYAGCAPCRIEAKDLESVWQEYGGEDVAFIGINTRDQADTAQAFSHEFGITYPSLIDVNTAEAKLAFSEVVPIQATPTTLVLDRQGRVAARIIGPIDGTSILDARQGRSGGDTVNADTIIGSGALWLAVPVAMLAGLVSFLSPCVLRWSPATSASLAGWSRRTRRVARRTQSRPSAVSS</sequence>
<dbReference type="PROSITE" id="PS00194">
    <property type="entry name" value="THIOREDOXIN_1"/>
    <property type="match status" value="1"/>
</dbReference>
<accession>A0A1H4RM05</accession>
<evidence type="ECO:0000256" key="5">
    <source>
        <dbReference type="ARBA" id="ARBA00023284"/>
    </source>
</evidence>
<dbReference type="GO" id="GO:0016491">
    <property type="term" value="F:oxidoreductase activity"/>
    <property type="evidence" value="ECO:0007669"/>
    <property type="project" value="InterPro"/>
</dbReference>
<gene>
    <name evidence="7" type="ORF">SAMN04489807_3437</name>
</gene>
<evidence type="ECO:0000259" key="6">
    <source>
        <dbReference type="PROSITE" id="PS51352"/>
    </source>
</evidence>
<keyword evidence="4" id="KW-1015">Disulfide bond</keyword>
<keyword evidence="3" id="KW-0812">Transmembrane</keyword>
<dbReference type="InterPro" id="IPR013740">
    <property type="entry name" value="Redoxin"/>
</dbReference>
<evidence type="ECO:0000313" key="8">
    <source>
        <dbReference type="Proteomes" id="UP000183750"/>
    </source>
</evidence>
<evidence type="ECO:0000256" key="4">
    <source>
        <dbReference type="ARBA" id="ARBA00023157"/>
    </source>
</evidence>
<evidence type="ECO:0000313" key="7">
    <source>
        <dbReference type="EMBL" id="SEC32915.1"/>
    </source>
</evidence>
<dbReference type="InterPro" id="IPR050553">
    <property type="entry name" value="Thioredoxin_ResA/DsbE_sf"/>
</dbReference>
<keyword evidence="5" id="KW-0676">Redox-active center</keyword>
<keyword evidence="3" id="KW-0735">Signal-anchor</keyword>
<keyword evidence="8" id="KW-1185">Reference proteome</keyword>
<dbReference type="EMBL" id="FNSQ01000005">
    <property type="protein sequence ID" value="SEC32915.1"/>
    <property type="molecule type" value="Genomic_DNA"/>
</dbReference>
<keyword evidence="2" id="KW-0201">Cytochrome c-type biogenesis</keyword>
<dbReference type="Gene3D" id="3.40.30.10">
    <property type="entry name" value="Glutaredoxin"/>
    <property type="match status" value="1"/>
</dbReference>
<dbReference type="InterPro" id="IPR017937">
    <property type="entry name" value="Thioredoxin_CS"/>
</dbReference>
<dbReference type="InterPro" id="IPR013766">
    <property type="entry name" value="Thioredoxin_domain"/>
</dbReference>
<dbReference type="Proteomes" id="UP000183750">
    <property type="component" value="Unassembled WGS sequence"/>
</dbReference>
<dbReference type="InterPro" id="IPR036249">
    <property type="entry name" value="Thioredoxin-like_sf"/>
</dbReference>